<dbReference type="GO" id="GO:0003700">
    <property type="term" value="F:DNA-binding transcription factor activity"/>
    <property type="evidence" value="ECO:0007669"/>
    <property type="project" value="InterPro"/>
</dbReference>
<dbReference type="EMBL" id="LNNH01000055">
    <property type="protein sequence ID" value="KWW11269.1"/>
    <property type="molecule type" value="Genomic_DNA"/>
</dbReference>
<keyword evidence="3" id="KW-0804">Transcription</keyword>
<dbReference type="Gene3D" id="3.40.50.280">
    <property type="entry name" value="Cobalamin-binding domain"/>
    <property type="match status" value="1"/>
</dbReference>
<keyword evidence="6" id="KW-1185">Reference proteome</keyword>
<evidence type="ECO:0000256" key="3">
    <source>
        <dbReference type="ARBA" id="ARBA00023163"/>
    </source>
</evidence>
<dbReference type="InterPro" id="IPR047057">
    <property type="entry name" value="MerR_fam"/>
</dbReference>
<evidence type="ECO:0000256" key="1">
    <source>
        <dbReference type="ARBA" id="ARBA00023015"/>
    </source>
</evidence>
<dbReference type="InterPro" id="IPR036594">
    <property type="entry name" value="Meth_synthase_dom"/>
</dbReference>
<dbReference type="PROSITE" id="PS50937">
    <property type="entry name" value="HTH_MERR_2"/>
    <property type="match status" value="1"/>
</dbReference>
<dbReference type="CDD" id="cd01104">
    <property type="entry name" value="HTH_MlrA-CarA"/>
    <property type="match status" value="1"/>
</dbReference>
<dbReference type="RefSeq" id="WP_061144212.1">
    <property type="nucleotide sequence ID" value="NZ_LNNH01000055.1"/>
</dbReference>
<dbReference type="Gene3D" id="1.10.1660.10">
    <property type="match status" value="1"/>
</dbReference>
<dbReference type="Proteomes" id="UP000064189">
    <property type="component" value="Unassembled WGS sequence"/>
</dbReference>
<dbReference type="PANTHER" id="PTHR30204">
    <property type="entry name" value="REDOX-CYCLING DRUG-SENSING TRANSCRIPTIONAL ACTIVATOR SOXR"/>
    <property type="match status" value="1"/>
</dbReference>
<protein>
    <recommendedName>
        <fullName evidence="4">HTH merR-type domain-containing protein</fullName>
    </recommendedName>
</protein>
<evidence type="ECO:0000313" key="6">
    <source>
        <dbReference type="Proteomes" id="UP000064189"/>
    </source>
</evidence>
<gene>
    <name evidence="5" type="ORF">AS888_01670</name>
</gene>
<dbReference type="InterPro" id="IPR000551">
    <property type="entry name" value="MerR-type_HTH_dom"/>
</dbReference>
<reference evidence="5 6" key="1">
    <citation type="submission" date="2015-11" db="EMBL/GenBank/DDBJ databases">
        <title>Genome Sequence of Bacillus simplex strain VanAntwerpen2.</title>
        <authorList>
            <person name="Couger M.B."/>
        </authorList>
    </citation>
    <scope>NUCLEOTIDE SEQUENCE [LARGE SCALE GENOMIC DNA]</scope>
    <source>
        <strain evidence="5 6">VanAntwerpen02</strain>
    </source>
</reference>
<dbReference type="Gene3D" id="1.10.1240.10">
    <property type="entry name" value="Methionine synthase domain"/>
    <property type="match status" value="1"/>
</dbReference>
<dbReference type="SUPFAM" id="SSF46955">
    <property type="entry name" value="Putative DNA-binding domain"/>
    <property type="match status" value="1"/>
</dbReference>
<feature type="domain" description="HTH merR-type" evidence="4">
    <location>
        <begin position="8"/>
        <end position="77"/>
    </location>
</feature>
<evidence type="ECO:0000256" key="2">
    <source>
        <dbReference type="ARBA" id="ARBA00023125"/>
    </source>
</evidence>
<organism evidence="5 6">
    <name type="scientific">Peribacillus simplex</name>
    <dbReference type="NCBI Taxonomy" id="1478"/>
    <lineage>
        <taxon>Bacteria</taxon>
        <taxon>Bacillati</taxon>
        <taxon>Bacillota</taxon>
        <taxon>Bacilli</taxon>
        <taxon>Bacillales</taxon>
        <taxon>Bacillaceae</taxon>
        <taxon>Peribacillus</taxon>
    </lineage>
</organism>
<comment type="caution">
    <text evidence="5">The sequence shown here is derived from an EMBL/GenBank/DDBJ whole genome shotgun (WGS) entry which is preliminary data.</text>
</comment>
<dbReference type="PANTHER" id="PTHR30204:SF67">
    <property type="entry name" value="HTH-TYPE TRANSCRIPTIONAL REGULATOR MLRA-RELATED"/>
    <property type="match status" value="1"/>
</dbReference>
<dbReference type="Pfam" id="PF13411">
    <property type="entry name" value="MerR_1"/>
    <property type="match status" value="1"/>
</dbReference>
<keyword evidence="2" id="KW-0238">DNA-binding</keyword>
<name>A0A120GMR7_9BACI</name>
<sequence>MNHARGGKFYIKDVSALTGLSKQVIRKWEERYDIIQPVRHENGYRLYSEEDINTLLTIKSLQKKGFSIKQASNLAKEKLDTMENATVQTKTALDTELNYYVIQLMEIGYTCNELDLLIVLKQAYHFYGLEKFLTSVVSPFLQEVGDMWESGEWDEYQESVSSMVVKDFLVQIRRNFQYSDKAELVLGACLPHEYHEIPVHYILLRFMLRGWKTTLIGASPAPGSIQSLITRLQPVKVLLSASTTLPFEKDPDLLSTLDLFAAENKEIEFYLGGAGAMQYTKDKTINNICVTNSIEEILLTKQGKGS</sequence>
<accession>A0A120GMR7</accession>
<dbReference type="SMART" id="SM00422">
    <property type="entry name" value="HTH_MERR"/>
    <property type="match status" value="1"/>
</dbReference>
<dbReference type="GO" id="GO:0003677">
    <property type="term" value="F:DNA binding"/>
    <property type="evidence" value="ECO:0007669"/>
    <property type="project" value="UniProtKB-KW"/>
</dbReference>
<evidence type="ECO:0000259" key="4">
    <source>
        <dbReference type="PROSITE" id="PS50937"/>
    </source>
</evidence>
<proteinExistence type="predicted"/>
<evidence type="ECO:0000313" key="5">
    <source>
        <dbReference type="EMBL" id="KWW11269.1"/>
    </source>
</evidence>
<dbReference type="AlphaFoldDB" id="A0A120GMR7"/>
<dbReference type="InterPro" id="IPR009061">
    <property type="entry name" value="DNA-bd_dom_put_sf"/>
</dbReference>
<keyword evidence="1" id="KW-0805">Transcription regulation</keyword>